<dbReference type="SUPFAM" id="SSF53474">
    <property type="entry name" value="alpha/beta-Hydrolases"/>
    <property type="match status" value="1"/>
</dbReference>
<dbReference type="PROSITE" id="PS01173">
    <property type="entry name" value="LIPASE_GDXG_HIS"/>
    <property type="match status" value="1"/>
</dbReference>
<name>A0ABQ1JJ67_9PROT</name>
<dbReference type="InterPro" id="IPR013094">
    <property type="entry name" value="AB_hydrolase_3"/>
</dbReference>
<dbReference type="GO" id="GO:0016787">
    <property type="term" value="F:hydrolase activity"/>
    <property type="evidence" value="ECO:0007669"/>
    <property type="project" value="UniProtKB-KW"/>
</dbReference>
<comment type="caution">
    <text evidence="4">The sequence shown here is derived from an EMBL/GenBank/DDBJ whole genome shotgun (WGS) entry which is preliminary data.</text>
</comment>
<dbReference type="InterPro" id="IPR029058">
    <property type="entry name" value="AB_hydrolase_fold"/>
</dbReference>
<accession>A0ABQ1JJ67</accession>
<dbReference type="InterPro" id="IPR002168">
    <property type="entry name" value="Lipase_GDXG_HIS_AS"/>
</dbReference>
<evidence type="ECO:0000256" key="2">
    <source>
        <dbReference type="ARBA" id="ARBA00022801"/>
    </source>
</evidence>
<proteinExistence type="inferred from homology"/>
<dbReference type="PANTHER" id="PTHR23025:SF4">
    <property type="entry name" value="ALPHA_BETA HYDROLASE FOLD-3 DOMAIN-CONTAINING PROTEIN"/>
    <property type="match status" value="1"/>
</dbReference>
<comment type="similarity">
    <text evidence="1">Belongs to the 'GDXG' lipolytic enzyme family.</text>
</comment>
<dbReference type="RefSeq" id="WP_084392794.1">
    <property type="nucleotide sequence ID" value="NZ_BMKF01000002.1"/>
</dbReference>
<keyword evidence="5" id="KW-1185">Reference proteome</keyword>
<sequence length="317" mass="34862">MALDETIRGFMDRFKLPDFSGLDWKQSTDRLRQSFYRASRSVERDAPELAEISMLAVDGADGTLKGRLYTPLGAGIGPGPGIVFFHGGGFVLGDLDSHDMICRRLAAASRCRVLSVDYRLAPENPFPAAHEDAVAVWEWAAARTDILNMDPERLCVAGDSAGGNLSAFLCQEMVRQSGPLPAFQLLLYPLVQFVDIRTKKLTFQEGFFLSPNLFDYFRDAYIHSETDRMDPKVSPLFAPDNDFKGLAPAHFVLCGWDPLKDEGRAYASKLAAHGVPVTIREHPGMVHGFMNLTAMSMPAREAIREAGEVVGHALGAI</sequence>
<dbReference type="Pfam" id="PF07859">
    <property type="entry name" value="Abhydrolase_3"/>
    <property type="match status" value="1"/>
</dbReference>
<organism evidence="4 5">
    <name type="scientific">Henriciella pelagia</name>
    <dbReference type="NCBI Taxonomy" id="1977912"/>
    <lineage>
        <taxon>Bacteria</taxon>
        <taxon>Pseudomonadati</taxon>
        <taxon>Pseudomonadota</taxon>
        <taxon>Alphaproteobacteria</taxon>
        <taxon>Hyphomonadales</taxon>
        <taxon>Hyphomonadaceae</taxon>
        <taxon>Henriciella</taxon>
    </lineage>
</organism>
<reference evidence="5" key="1">
    <citation type="journal article" date="2019" name="Int. J. Syst. Evol. Microbiol.">
        <title>The Global Catalogue of Microorganisms (GCM) 10K type strain sequencing project: providing services to taxonomists for standard genome sequencing and annotation.</title>
        <authorList>
            <consortium name="The Broad Institute Genomics Platform"/>
            <consortium name="The Broad Institute Genome Sequencing Center for Infectious Disease"/>
            <person name="Wu L."/>
            <person name="Ma J."/>
        </authorList>
    </citation>
    <scope>NUCLEOTIDE SEQUENCE [LARGE SCALE GENOMIC DNA]</scope>
    <source>
        <strain evidence="5">CGMCC 1.15928</strain>
    </source>
</reference>
<protein>
    <submittedName>
        <fullName evidence="4">Alpha/beta hydrolase</fullName>
    </submittedName>
</protein>
<dbReference type="EMBL" id="BMKF01000002">
    <property type="protein sequence ID" value="GGB69780.1"/>
    <property type="molecule type" value="Genomic_DNA"/>
</dbReference>
<keyword evidence="2 4" id="KW-0378">Hydrolase</keyword>
<evidence type="ECO:0000259" key="3">
    <source>
        <dbReference type="Pfam" id="PF07859"/>
    </source>
</evidence>
<evidence type="ECO:0000313" key="4">
    <source>
        <dbReference type="EMBL" id="GGB69780.1"/>
    </source>
</evidence>
<feature type="domain" description="Alpha/beta hydrolase fold-3" evidence="3">
    <location>
        <begin position="82"/>
        <end position="290"/>
    </location>
</feature>
<evidence type="ECO:0000313" key="5">
    <source>
        <dbReference type="Proteomes" id="UP000628854"/>
    </source>
</evidence>
<dbReference type="Gene3D" id="3.40.50.1820">
    <property type="entry name" value="alpha/beta hydrolase"/>
    <property type="match status" value="1"/>
</dbReference>
<gene>
    <name evidence="4" type="ORF">GCM10011503_18040</name>
</gene>
<dbReference type="PANTHER" id="PTHR23025">
    <property type="entry name" value="TRIACYLGLYCEROL LIPASE"/>
    <property type="match status" value="1"/>
</dbReference>
<dbReference type="Proteomes" id="UP000628854">
    <property type="component" value="Unassembled WGS sequence"/>
</dbReference>
<evidence type="ECO:0000256" key="1">
    <source>
        <dbReference type="ARBA" id="ARBA00010515"/>
    </source>
</evidence>